<sequence>MSLNCCSSMRWANGRELDDEELIWVNSPGYVPPRLDLTSDWVCNDRELIVEEMRRQQRFLEHLHKTISTLPDGPVQKELSEQAWKTQRTITFLTRRRALVECKDKVDTLSKSSASAVRRAMLEEKQVLAVRCSLLEDISIERARIAQLCYNQSFEDRSASEASTPTLADATREDAELELAARTALLAENTRLRNECASLRAAIEDIQETARQALEKQN</sequence>
<keyword evidence="1" id="KW-0175">Coiled coil</keyword>
<feature type="non-terminal residue" evidence="2">
    <location>
        <position position="218"/>
    </location>
</feature>
<dbReference type="EMBL" id="CATQJA010002703">
    <property type="protein sequence ID" value="CAJ0585290.1"/>
    <property type="molecule type" value="Genomic_DNA"/>
</dbReference>
<proteinExistence type="predicted"/>
<evidence type="ECO:0000313" key="3">
    <source>
        <dbReference type="Proteomes" id="UP001177023"/>
    </source>
</evidence>
<keyword evidence="3" id="KW-1185">Reference proteome</keyword>
<evidence type="ECO:0000313" key="2">
    <source>
        <dbReference type="EMBL" id="CAJ0585290.1"/>
    </source>
</evidence>
<reference evidence="2" key="1">
    <citation type="submission" date="2023-06" db="EMBL/GenBank/DDBJ databases">
        <authorList>
            <person name="Delattre M."/>
        </authorList>
    </citation>
    <scope>NUCLEOTIDE SEQUENCE</scope>
    <source>
        <strain evidence="2">AF72</strain>
    </source>
</reference>
<dbReference type="Proteomes" id="UP001177023">
    <property type="component" value="Unassembled WGS sequence"/>
</dbReference>
<accession>A0AA36GAL6</accession>
<feature type="coiled-coil region" evidence="1">
    <location>
        <begin position="182"/>
        <end position="216"/>
    </location>
</feature>
<gene>
    <name evidence="2" type="ORF">MSPICULIGERA_LOCUS23317</name>
</gene>
<comment type="caution">
    <text evidence="2">The sequence shown here is derived from an EMBL/GenBank/DDBJ whole genome shotgun (WGS) entry which is preliminary data.</text>
</comment>
<organism evidence="2 3">
    <name type="scientific">Mesorhabditis spiculigera</name>
    <dbReference type="NCBI Taxonomy" id="96644"/>
    <lineage>
        <taxon>Eukaryota</taxon>
        <taxon>Metazoa</taxon>
        <taxon>Ecdysozoa</taxon>
        <taxon>Nematoda</taxon>
        <taxon>Chromadorea</taxon>
        <taxon>Rhabditida</taxon>
        <taxon>Rhabditina</taxon>
        <taxon>Rhabditomorpha</taxon>
        <taxon>Rhabditoidea</taxon>
        <taxon>Rhabditidae</taxon>
        <taxon>Mesorhabditinae</taxon>
        <taxon>Mesorhabditis</taxon>
    </lineage>
</organism>
<protein>
    <submittedName>
        <fullName evidence="2">Uncharacterized protein</fullName>
    </submittedName>
</protein>
<dbReference type="AlphaFoldDB" id="A0AA36GAL6"/>
<dbReference type="Gene3D" id="1.20.58.90">
    <property type="match status" value="1"/>
</dbReference>
<name>A0AA36GAL6_9BILA</name>
<evidence type="ECO:0000256" key="1">
    <source>
        <dbReference type="SAM" id="Coils"/>
    </source>
</evidence>